<dbReference type="SMART" id="SM00365">
    <property type="entry name" value="LRR_SD22"/>
    <property type="match status" value="10"/>
</dbReference>
<dbReference type="InterPro" id="IPR050836">
    <property type="entry name" value="SDS22/Internalin_LRR"/>
</dbReference>
<dbReference type="InterPro" id="IPR025875">
    <property type="entry name" value="Leu-rich_rpt_4"/>
</dbReference>
<evidence type="ECO:0000313" key="8">
    <source>
        <dbReference type="Proteomes" id="UP000031516"/>
    </source>
</evidence>
<comment type="subcellular location">
    <subcellularLocation>
        <location evidence="1">Nucleus</location>
    </subcellularLocation>
</comment>
<proteinExistence type="inferred from homology"/>
<gene>
    <name evidence="7" type="ORF">KLDO_g1811</name>
</gene>
<feature type="region of interest" description="Disordered" evidence="6">
    <location>
        <begin position="1"/>
        <end position="33"/>
    </location>
</feature>
<dbReference type="EMBL" id="CCBQ010000025">
    <property type="protein sequence ID" value="CDO93514.1"/>
    <property type="molecule type" value="Genomic_DNA"/>
</dbReference>
<keyword evidence="2" id="KW-0433">Leucine-rich repeat</keyword>
<protein>
    <submittedName>
        <fullName evidence="7">WGS project CCBQ000000000 data, contig 00098</fullName>
    </submittedName>
</protein>
<feature type="compositionally biased region" description="Basic and acidic residues" evidence="6">
    <location>
        <begin position="21"/>
        <end position="31"/>
    </location>
</feature>
<evidence type="ECO:0000256" key="4">
    <source>
        <dbReference type="ARBA" id="ARBA00023242"/>
    </source>
</evidence>
<dbReference type="Gene3D" id="3.80.10.10">
    <property type="entry name" value="Ribonuclease Inhibitor"/>
    <property type="match status" value="2"/>
</dbReference>
<feature type="compositionally biased region" description="Acidic residues" evidence="6">
    <location>
        <begin position="10"/>
        <end position="20"/>
    </location>
</feature>
<dbReference type="GO" id="GO:0005634">
    <property type="term" value="C:nucleus"/>
    <property type="evidence" value="ECO:0007669"/>
    <property type="project" value="UniProtKB-SubCell"/>
</dbReference>
<dbReference type="PANTHER" id="PTHR46652:SF3">
    <property type="entry name" value="LEUCINE-RICH REPEAT-CONTAINING PROTEIN 9"/>
    <property type="match status" value="1"/>
</dbReference>
<dbReference type="SUPFAM" id="SSF52058">
    <property type="entry name" value="L domain-like"/>
    <property type="match status" value="1"/>
</dbReference>
<evidence type="ECO:0000256" key="5">
    <source>
        <dbReference type="ARBA" id="ARBA00023460"/>
    </source>
</evidence>
<keyword evidence="8" id="KW-1185">Reference proteome</keyword>
<evidence type="ECO:0000256" key="3">
    <source>
        <dbReference type="ARBA" id="ARBA00022737"/>
    </source>
</evidence>
<comment type="caution">
    <text evidence="7">The sequence shown here is derived from an EMBL/GenBank/DDBJ whole genome shotgun (WGS) entry which is preliminary data.</text>
</comment>
<reference evidence="7 8" key="1">
    <citation type="submission" date="2014-03" db="EMBL/GenBank/DDBJ databases">
        <title>The genome of Kluyveromyces dobzhanskii.</title>
        <authorList>
            <person name="Nystedt B."/>
            <person name="Astrom S."/>
        </authorList>
    </citation>
    <scope>NUCLEOTIDE SEQUENCE [LARGE SCALE GENOMIC DNA]</scope>
    <source>
        <strain evidence="7 8">CBS 2104</strain>
    </source>
</reference>
<dbReference type="AlphaFoldDB" id="A0A0A8L378"/>
<dbReference type="PROSITE" id="PS51450">
    <property type="entry name" value="LRR"/>
    <property type="match status" value="7"/>
</dbReference>
<comment type="similarity">
    <text evidence="5">Belongs to the SDS22 family.</text>
</comment>
<sequence>MSRENRVLSDTDDEHTDEEVHDVGSGDEVQKEGQLQTNVIEDEHPDFISADADLAAEFPDDADVVDLVHLKVLALEDLNLPRFKNLKRLYLRQNLIESIAELEVLPLDSMEEIDLYDNRIKHISKSVNLFPNLKTLDLSFNKIRTIKNVDNLGNLENLYFVQNKISKIENLGTLSKLKNLELGGNRVTEIGPDDFKGLTNLEEIWLGKNSIPRLINLHHLKNLKILSIQSNKLKKIEGLEELENLEELYLSHNFISKIEGLEKNLKLTTLDVTCNKLTKIENLKHLTHLTDLWASDNQIDQSFESIGEELGQLPEFETIYLEGNPIQRKNSTQYRRKLVLNLGESFQKIDATYIRA</sequence>
<evidence type="ECO:0000256" key="6">
    <source>
        <dbReference type="SAM" id="MobiDB-lite"/>
    </source>
</evidence>
<dbReference type="InterPro" id="IPR032675">
    <property type="entry name" value="LRR_dom_sf"/>
</dbReference>
<name>A0A0A8L378_9SACH</name>
<dbReference type="OrthoDB" id="266138at2759"/>
<dbReference type="InterPro" id="IPR003591">
    <property type="entry name" value="Leu-rich_rpt_typical-subtyp"/>
</dbReference>
<dbReference type="InterPro" id="IPR001611">
    <property type="entry name" value="Leu-rich_rpt"/>
</dbReference>
<dbReference type="Pfam" id="PF13855">
    <property type="entry name" value="LRR_8"/>
    <property type="match status" value="2"/>
</dbReference>
<evidence type="ECO:0000256" key="2">
    <source>
        <dbReference type="ARBA" id="ARBA00022614"/>
    </source>
</evidence>
<dbReference type="Proteomes" id="UP000031516">
    <property type="component" value="Unassembled WGS sequence"/>
</dbReference>
<dbReference type="PANTHER" id="PTHR46652">
    <property type="entry name" value="LEUCINE-RICH REPEAT AND IQ DOMAIN-CONTAINING PROTEIN 1-RELATED"/>
    <property type="match status" value="1"/>
</dbReference>
<keyword evidence="4" id="KW-0539">Nucleus</keyword>
<keyword evidence="3" id="KW-0677">Repeat</keyword>
<dbReference type="SMART" id="SM00369">
    <property type="entry name" value="LRR_TYP"/>
    <property type="match status" value="7"/>
</dbReference>
<organism evidence="7 8">
    <name type="scientific">Kluyveromyces dobzhanskii CBS 2104</name>
    <dbReference type="NCBI Taxonomy" id="1427455"/>
    <lineage>
        <taxon>Eukaryota</taxon>
        <taxon>Fungi</taxon>
        <taxon>Dikarya</taxon>
        <taxon>Ascomycota</taxon>
        <taxon>Saccharomycotina</taxon>
        <taxon>Saccharomycetes</taxon>
        <taxon>Saccharomycetales</taxon>
        <taxon>Saccharomycetaceae</taxon>
        <taxon>Kluyveromyces</taxon>
    </lineage>
</organism>
<dbReference type="Pfam" id="PF12799">
    <property type="entry name" value="LRR_4"/>
    <property type="match status" value="1"/>
</dbReference>
<dbReference type="FunFam" id="3.80.10.10:FF:000055">
    <property type="entry name" value="Protein phosphatase 1 regulatory subunit 7"/>
    <property type="match status" value="1"/>
</dbReference>
<evidence type="ECO:0000256" key="1">
    <source>
        <dbReference type="ARBA" id="ARBA00004123"/>
    </source>
</evidence>
<evidence type="ECO:0000313" key="7">
    <source>
        <dbReference type="EMBL" id="CDO93514.1"/>
    </source>
</evidence>
<accession>A0A0A8L378</accession>